<dbReference type="AlphaFoldDB" id="A0AB38D0F6"/>
<sequence length="100" mass="11423">MSKARGIIAGAVVQSLRDNGWYIEDADGSYPYHRVAHALAADIDKALGGLERYHRAWQRRSEWPTLEHAAADRLKGVNKLHENNIYSYWRSRSEITVVSE</sequence>
<name>A0AB38D0F6_9MYCO</name>
<dbReference type="EMBL" id="FSHM01000004">
    <property type="protein sequence ID" value="SIB16235.1"/>
    <property type="molecule type" value="Genomic_DNA"/>
</dbReference>
<dbReference type="Proteomes" id="UP000185210">
    <property type="component" value="Unassembled WGS sequence"/>
</dbReference>
<organism evidence="1 2">
    <name type="scientific">Mycobacteroides abscessus subsp. abscessus</name>
    <dbReference type="NCBI Taxonomy" id="1185650"/>
    <lineage>
        <taxon>Bacteria</taxon>
        <taxon>Bacillati</taxon>
        <taxon>Actinomycetota</taxon>
        <taxon>Actinomycetes</taxon>
        <taxon>Mycobacteriales</taxon>
        <taxon>Mycobacteriaceae</taxon>
        <taxon>Mycobacteroides</taxon>
        <taxon>Mycobacteroides abscessus</taxon>
    </lineage>
</organism>
<gene>
    <name evidence="1" type="ORF">SAMEA2070301_03069</name>
</gene>
<proteinExistence type="predicted"/>
<evidence type="ECO:0000313" key="2">
    <source>
        <dbReference type="Proteomes" id="UP000185210"/>
    </source>
</evidence>
<evidence type="ECO:0000313" key="1">
    <source>
        <dbReference type="EMBL" id="SIB16235.1"/>
    </source>
</evidence>
<comment type="caution">
    <text evidence="1">The sequence shown here is derived from an EMBL/GenBank/DDBJ whole genome shotgun (WGS) entry which is preliminary data.</text>
</comment>
<reference evidence="1 2" key="1">
    <citation type="submission" date="2016-11" db="EMBL/GenBank/DDBJ databases">
        <authorList>
            <consortium name="Pathogen Informatics"/>
        </authorList>
    </citation>
    <scope>NUCLEOTIDE SEQUENCE [LARGE SCALE GENOMIC DNA]</scope>
    <source>
        <strain evidence="1 2">104</strain>
    </source>
</reference>
<accession>A0AB38D0F6</accession>
<protein>
    <submittedName>
        <fullName evidence="1">Uncharacterized protein</fullName>
    </submittedName>
</protein>
<dbReference type="RefSeq" id="WP_074292876.1">
    <property type="nucleotide sequence ID" value="NZ_FSFF01000001.1"/>
</dbReference>